<gene>
    <name evidence="2" type="ORF">FHS34_000072</name>
</gene>
<dbReference type="InterPro" id="IPR050966">
    <property type="entry name" value="Glutamyl_endopeptidase"/>
</dbReference>
<comment type="caution">
    <text evidence="2">The sequence shown here is derived from an EMBL/GenBank/DDBJ whole genome shotgun (WGS) entry which is preliminary data.</text>
</comment>
<sequence>MVELAGRQSIHVFADGDGPPEPEICRVDGAEGNLWRVDVPVGTAGDVALPGRTAIRGRPREPVSDADLAPYRPEWLDLFYVPRVLPSRRKKPIKPLDGDTLQPRWVIGPDNRQELNETSWPWGCVGKIFTSAGWEGSGALVGRRVLLTAGHVVPWADVAAGNWWMRFVPACYNGKSLHGAGVQSYVSDVSGFNPDLEGGASAGWDRAVCRLYEPLGNPLGHFGTLPYDPAWNGQRWWINMGYPGHMWFLGASYESGISINGANSDLHRGLECRHFGDITPGNSGGPMFTFFGAGNPRIVAVQSSDSADGDMVNFAAGGPGLDDDVAWARANWPA</sequence>
<dbReference type="Proteomes" id="UP000585836">
    <property type="component" value="Unassembled WGS sequence"/>
</dbReference>
<dbReference type="RefSeq" id="WP_184958240.1">
    <property type="nucleotide sequence ID" value="NZ_BAAAWF010000100.1"/>
</dbReference>
<keyword evidence="3" id="KW-1185">Reference proteome</keyword>
<evidence type="ECO:0000256" key="1">
    <source>
        <dbReference type="ARBA" id="ARBA00022729"/>
    </source>
</evidence>
<keyword evidence="1" id="KW-0732">Signal</keyword>
<evidence type="ECO:0000313" key="2">
    <source>
        <dbReference type="EMBL" id="MBB5924637.1"/>
    </source>
</evidence>
<proteinExistence type="predicted"/>
<dbReference type="InterPro" id="IPR009003">
    <property type="entry name" value="Peptidase_S1_PA"/>
</dbReference>
<organism evidence="2 3">
    <name type="scientific">Streptomyces echinatus</name>
    <dbReference type="NCBI Taxonomy" id="67293"/>
    <lineage>
        <taxon>Bacteria</taxon>
        <taxon>Bacillati</taxon>
        <taxon>Actinomycetota</taxon>
        <taxon>Actinomycetes</taxon>
        <taxon>Kitasatosporales</taxon>
        <taxon>Streptomycetaceae</taxon>
        <taxon>Streptomyces</taxon>
    </lineage>
</organism>
<name>A0A7W9PP08_9ACTN</name>
<dbReference type="EMBL" id="JACHJK010000001">
    <property type="protein sequence ID" value="MBB5924637.1"/>
    <property type="molecule type" value="Genomic_DNA"/>
</dbReference>
<dbReference type="PANTHER" id="PTHR15462:SF8">
    <property type="entry name" value="SERINE PROTEASE"/>
    <property type="match status" value="1"/>
</dbReference>
<evidence type="ECO:0000313" key="3">
    <source>
        <dbReference type="Proteomes" id="UP000585836"/>
    </source>
</evidence>
<dbReference type="InterPro" id="IPR043504">
    <property type="entry name" value="Peptidase_S1_PA_chymotrypsin"/>
</dbReference>
<dbReference type="SUPFAM" id="SSF50494">
    <property type="entry name" value="Trypsin-like serine proteases"/>
    <property type="match status" value="1"/>
</dbReference>
<dbReference type="Gene3D" id="2.40.10.10">
    <property type="entry name" value="Trypsin-like serine proteases"/>
    <property type="match status" value="2"/>
</dbReference>
<dbReference type="AlphaFoldDB" id="A0A7W9PP08"/>
<protein>
    <submittedName>
        <fullName evidence="2">V8-like Glu-specific endopeptidase</fullName>
    </submittedName>
</protein>
<reference evidence="2 3" key="1">
    <citation type="submission" date="2020-08" db="EMBL/GenBank/DDBJ databases">
        <title>Genomic Encyclopedia of Type Strains, Phase III (KMG-III): the genomes of soil and plant-associated and newly described type strains.</title>
        <authorList>
            <person name="Whitman W."/>
        </authorList>
    </citation>
    <scope>NUCLEOTIDE SEQUENCE [LARGE SCALE GENOMIC DNA]</scope>
    <source>
        <strain evidence="2 3">CECT 3313</strain>
    </source>
</reference>
<dbReference type="PANTHER" id="PTHR15462">
    <property type="entry name" value="SERINE PROTEASE"/>
    <property type="match status" value="1"/>
</dbReference>
<accession>A0A7W9PP08</accession>